<sequence length="623" mass="67368">MLSPPKESERLRIAVALAVLRCKPVNMTCFAYIQSLRESFPRSQSQSLNGNGDDGGSETNWKEHASKLEKECERLKQELEAMEIQMFLAKNQAKEAREATPQTMETPSTAPENQKKGKQKQVAASAPEENIRRSQVSSDLKSVLKSIENGGEASKIFSSKTRLLELLDTLFALLAHHGGPEFPQNAFLSATRRAIDAISVSLDCTVKDNMSLDRIQMLDSLLGVVIEKSLPIIMFTSDASRKTAASDAGDDITPLAAFLSQLSTTVLMPILRSFYMLSERLLATVLLEKGHNGRRSKSSADKELTGNGAKNADGRPALLAFFHGALNTTCTTVSSLAQAHAGTKLSAKASAKTREKARTQKALARNSLVELSLLHHDLLFEAIRFLDRMFVENAANATTKSGTKDFGSNPSKRSRVLRLVIKDTIWYLCSVMHAVINAEAGVSRLLDSDNFAPQCSVNSHNSQLADLPTARLRIRKKTTLESFLGLVALQDLCHESRTGGWHAMTSDMHSGEAPTGGCGGGECIDNELHGAPLRMLDKDRIQGGGARDGTGNMHDSGSGPSSSYLENNRGAGQKDEDAAACSSSGSGSGIGSIPVPAARTPVLLDDVERRMILRVVESFFNII</sequence>
<dbReference type="AlphaFoldDB" id="A0A8H8CRY2"/>
<proteinExistence type="predicted"/>
<name>A0A8H8CRY2_PSICU</name>
<feature type="region of interest" description="Disordered" evidence="1">
    <location>
        <begin position="540"/>
        <end position="596"/>
    </location>
</feature>
<gene>
    <name evidence="2" type="ORF">JR316_001266</name>
</gene>
<feature type="region of interest" description="Disordered" evidence="1">
    <location>
        <begin position="42"/>
        <end position="65"/>
    </location>
</feature>
<dbReference type="OrthoDB" id="3056508at2759"/>
<organism evidence="2">
    <name type="scientific">Psilocybe cubensis</name>
    <name type="common">Psychedelic mushroom</name>
    <name type="synonym">Stropharia cubensis</name>
    <dbReference type="NCBI Taxonomy" id="181762"/>
    <lineage>
        <taxon>Eukaryota</taxon>
        <taxon>Fungi</taxon>
        <taxon>Dikarya</taxon>
        <taxon>Basidiomycota</taxon>
        <taxon>Agaricomycotina</taxon>
        <taxon>Agaricomycetes</taxon>
        <taxon>Agaricomycetidae</taxon>
        <taxon>Agaricales</taxon>
        <taxon>Agaricineae</taxon>
        <taxon>Strophariaceae</taxon>
        <taxon>Psilocybe</taxon>
    </lineage>
</organism>
<evidence type="ECO:0000313" key="2">
    <source>
        <dbReference type="EMBL" id="KAG5174604.1"/>
    </source>
</evidence>
<accession>A0A8H8CRY2</accession>
<feature type="compositionally biased region" description="Polar residues" evidence="1">
    <location>
        <begin position="553"/>
        <end position="566"/>
    </location>
</feature>
<dbReference type="EMBL" id="JAFIQS010000001">
    <property type="protein sequence ID" value="KAG5174604.1"/>
    <property type="molecule type" value="Genomic_DNA"/>
</dbReference>
<feature type="region of interest" description="Disordered" evidence="1">
    <location>
        <begin position="92"/>
        <end position="135"/>
    </location>
</feature>
<comment type="caution">
    <text evidence="2">The sequence shown here is derived from an EMBL/GenBank/DDBJ whole genome shotgun (WGS) entry which is preliminary data.</text>
</comment>
<feature type="compositionally biased region" description="Polar residues" evidence="1">
    <location>
        <begin position="100"/>
        <end position="112"/>
    </location>
</feature>
<protein>
    <submittedName>
        <fullName evidence="2">Uncharacterized protein</fullName>
    </submittedName>
</protein>
<reference evidence="2" key="1">
    <citation type="submission" date="2021-02" db="EMBL/GenBank/DDBJ databases">
        <title>Psilocybe cubensis genome.</title>
        <authorList>
            <person name="Mckernan K.J."/>
            <person name="Crawford S."/>
            <person name="Trippe A."/>
            <person name="Kane L.T."/>
            <person name="Mclaughlin S."/>
        </authorList>
    </citation>
    <scope>NUCLEOTIDE SEQUENCE [LARGE SCALE GENOMIC DNA]</scope>
    <source>
        <strain evidence="2">MGC-MH-2018</strain>
    </source>
</reference>
<evidence type="ECO:0000256" key="1">
    <source>
        <dbReference type="SAM" id="MobiDB-lite"/>
    </source>
</evidence>